<reference evidence="2" key="1">
    <citation type="journal article" date="2020" name="mSystems">
        <title>Genome- and Community-Level Interaction Insights into Carbon Utilization and Element Cycling Functions of Hydrothermarchaeota in Hydrothermal Sediment.</title>
        <authorList>
            <person name="Zhou Z."/>
            <person name="Liu Y."/>
            <person name="Xu W."/>
            <person name="Pan J."/>
            <person name="Luo Z.H."/>
            <person name="Li M."/>
        </authorList>
    </citation>
    <scope>NUCLEOTIDE SEQUENCE [LARGE SCALE GENOMIC DNA]</scope>
    <source>
        <strain evidence="2">SpSt-1259</strain>
    </source>
</reference>
<organism evidence="2">
    <name type="scientific">Fervidicoccus fontis</name>
    <dbReference type="NCBI Taxonomy" id="683846"/>
    <lineage>
        <taxon>Archaea</taxon>
        <taxon>Thermoproteota</taxon>
        <taxon>Thermoprotei</taxon>
        <taxon>Fervidicoccales</taxon>
        <taxon>Fervidicoccaceae</taxon>
        <taxon>Fervidicoccus</taxon>
    </lineage>
</organism>
<protein>
    <submittedName>
        <fullName evidence="2">Uncharacterized protein</fullName>
    </submittedName>
</protein>
<feature type="transmembrane region" description="Helical" evidence="1">
    <location>
        <begin position="19"/>
        <end position="41"/>
    </location>
</feature>
<accession>A0A7C2UQ55</accession>
<dbReference type="Proteomes" id="UP000885664">
    <property type="component" value="Unassembled WGS sequence"/>
</dbReference>
<keyword evidence="1" id="KW-0812">Transmembrane</keyword>
<keyword evidence="1" id="KW-0472">Membrane</keyword>
<proteinExistence type="predicted"/>
<evidence type="ECO:0000313" key="2">
    <source>
        <dbReference type="EMBL" id="HEU97607.1"/>
    </source>
</evidence>
<name>A0A7C2UQ55_9CREN</name>
<gene>
    <name evidence="2" type="ORF">ENO36_01970</name>
</gene>
<sequence>MCIFCYGYGMPFGWFAPGFFLWGIVSLVFLLITVIIIAYAVKCVLGWNVNKKVEEDVKELKDKINELEKEMKKN</sequence>
<keyword evidence="1" id="KW-1133">Transmembrane helix</keyword>
<dbReference type="AlphaFoldDB" id="A0A7C2UQ55"/>
<evidence type="ECO:0000256" key="1">
    <source>
        <dbReference type="SAM" id="Phobius"/>
    </source>
</evidence>
<comment type="caution">
    <text evidence="2">The sequence shown here is derived from an EMBL/GenBank/DDBJ whole genome shotgun (WGS) entry which is preliminary data.</text>
</comment>
<dbReference type="EMBL" id="DSFE01000045">
    <property type="protein sequence ID" value="HEU97607.1"/>
    <property type="molecule type" value="Genomic_DNA"/>
</dbReference>